<dbReference type="EMBL" id="BPLQ01006978">
    <property type="protein sequence ID" value="GIY26869.1"/>
    <property type="molecule type" value="Genomic_DNA"/>
</dbReference>
<name>A0AAV4RYV1_9ARAC</name>
<comment type="caution">
    <text evidence="1">The sequence shown here is derived from an EMBL/GenBank/DDBJ whole genome shotgun (WGS) entry which is preliminary data.</text>
</comment>
<sequence length="94" mass="10525">MLKGDFRECFSCCGDPLSGSFRVTEGVNRSLIDLTPLRKPFLLQTENINFCLVNAFQYIFRLSGPPRADEMLQRFQDKDKSSADASSPGAAWSN</sequence>
<evidence type="ECO:0000313" key="1">
    <source>
        <dbReference type="EMBL" id="GIY26869.1"/>
    </source>
</evidence>
<gene>
    <name evidence="1" type="ORF">CDAR_480801</name>
</gene>
<protein>
    <submittedName>
        <fullName evidence="1">Uncharacterized protein</fullName>
    </submittedName>
</protein>
<accession>A0AAV4RYV1</accession>
<evidence type="ECO:0000313" key="2">
    <source>
        <dbReference type="Proteomes" id="UP001054837"/>
    </source>
</evidence>
<organism evidence="1 2">
    <name type="scientific">Caerostris darwini</name>
    <dbReference type="NCBI Taxonomy" id="1538125"/>
    <lineage>
        <taxon>Eukaryota</taxon>
        <taxon>Metazoa</taxon>
        <taxon>Ecdysozoa</taxon>
        <taxon>Arthropoda</taxon>
        <taxon>Chelicerata</taxon>
        <taxon>Arachnida</taxon>
        <taxon>Araneae</taxon>
        <taxon>Araneomorphae</taxon>
        <taxon>Entelegynae</taxon>
        <taxon>Araneoidea</taxon>
        <taxon>Araneidae</taxon>
        <taxon>Caerostris</taxon>
    </lineage>
</organism>
<dbReference type="AlphaFoldDB" id="A0AAV4RYV1"/>
<proteinExistence type="predicted"/>
<dbReference type="Proteomes" id="UP001054837">
    <property type="component" value="Unassembled WGS sequence"/>
</dbReference>
<reference evidence="1 2" key="1">
    <citation type="submission" date="2021-06" db="EMBL/GenBank/DDBJ databases">
        <title>Caerostris darwini draft genome.</title>
        <authorList>
            <person name="Kono N."/>
            <person name="Arakawa K."/>
        </authorList>
    </citation>
    <scope>NUCLEOTIDE SEQUENCE [LARGE SCALE GENOMIC DNA]</scope>
</reference>
<keyword evidence="2" id="KW-1185">Reference proteome</keyword>